<dbReference type="EMBL" id="JAUSUU010000009">
    <property type="protein sequence ID" value="MDQ0336454.1"/>
    <property type="molecule type" value="Genomic_DNA"/>
</dbReference>
<proteinExistence type="predicted"/>
<dbReference type="OrthoDB" id="1492374at2"/>
<keyword evidence="1" id="KW-0732">Signal</keyword>
<dbReference type="Proteomes" id="UP001231587">
    <property type="component" value="Unassembled WGS sequence"/>
</dbReference>
<organism evidence="2 4">
    <name type="scientific">Formosa algae</name>
    <dbReference type="NCBI Taxonomy" id="225843"/>
    <lineage>
        <taxon>Bacteria</taxon>
        <taxon>Pseudomonadati</taxon>
        <taxon>Bacteroidota</taxon>
        <taxon>Flavobacteriia</taxon>
        <taxon>Flavobacteriales</taxon>
        <taxon>Flavobacteriaceae</taxon>
        <taxon>Formosa</taxon>
    </lineage>
</organism>
<name>A0A9X1C9H7_9FLAO</name>
<feature type="signal peptide" evidence="1">
    <location>
        <begin position="1"/>
        <end position="20"/>
    </location>
</feature>
<accession>A0A9X1C9H7</accession>
<dbReference type="RefSeq" id="WP_057779417.1">
    <property type="nucleotide sequence ID" value="NZ_JAGGJQ010000009.1"/>
</dbReference>
<evidence type="ECO:0000313" key="2">
    <source>
        <dbReference type="EMBL" id="MBP1841126.1"/>
    </source>
</evidence>
<keyword evidence="5" id="KW-1185">Reference proteome</keyword>
<evidence type="ECO:0000313" key="5">
    <source>
        <dbReference type="Proteomes" id="UP001231587"/>
    </source>
</evidence>
<dbReference type="EMBL" id="JAGGJQ010000009">
    <property type="protein sequence ID" value="MBP1841126.1"/>
    <property type="molecule type" value="Genomic_DNA"/>
</dbReference>
<evidence type="ECO:0008006" key="6">
    <source>
        <dbReference type="Google" id="ProtNLM"/>
    </source>
</evidence>
<reference evidence="2" key="1">
    <citation type="submission" date="2021-03" db="EMBL/GenBank/DDBJ databases">
        <title>Genomic Encyclopedia of Type Strains, Phase IV (KMG-IV): sequencing the most valuable type-strain genomes for metagenomic binning, comparative biology and taxonomic classification.</title>
        <authorList>
            <person name="Goeker M."/>
        </authorList>
    </citation>
    <scope>NUCLEOTIDE SEQUENCE</scope>
    <source>
        <strain evidence="2">DSM 15523</strain>
        <strain evidence="3 5">DSM 16476</strain>
    </source>
</reference>
<gene>
    <name evidence="2" type="ORF">J2Z56_003058</name>
    <name evidence="3" type="ORF">J2Z57_002908</name>
</gene>
<evidence type="ECO:0000256" key="1">
    <source>
        <dbReference type="SAM" id="SignalP"/>
    </source>
</evidence>
<sequence>MKNNYFALIFVVFISLSLNAQTVVRRTTTTTTTQPQTTYRALPTGHAGVNIGASFMLPVYELNDYASAGFSADINYLTPVAPLLNMGIATGYGVVYNDTDYLFDYYVKEDAQFIPIALATRYVPSNQIEFGGDFGYAIGVSDQFNGGFYYRPMLGFNLNEKIQLNLSYTGVSNNSWITWSTLNFGFMFNLN</sequence>
<feature type="chain" id="PRO_5040731075" description="Outer membrane protein beta-barrel domain-containing protein" evidence="1">
    <location>
        <begin position="21"/>
        <end position="191"/>
    </location>
</feature>
<evidence type="ECO:0000313" key="3">
    <source>
        <dbReference type="EMBL" id="MDQ0336454.1"/>
    </source>
</evidence>
<dbReference type="AlphaFoldDB" id="A0A9X1C9H7"/>
<comment type="caution">
    <text evidence="2">The sequence shown here is derived from an EMBL/GenBank/DDBJ whole genome shotgun (WGS) entry which is preliminary data.</text>
</comment>
<protein>
    <recommendedName>
        <fullName evidence="6">Outer membrane protein beta-barrel domain-containing protein</fullName>
    </recommendedName>
</protein>
<evidence type="ECO:0000313" key="4">
    <source>
        <dbReference type="Proteomes" id="UP001138672"/>
    </source>
</evidence>
<dbReference type="Proteomes" id="UP001138672">
    <property type="component" value="Unassembled WGS sequence"/>
</dbReference>